<dbReference type="PANTHER" id="PTHR10924:SF27">
    <property type="entry name" value="SOLUTE CARRIER FAMILY 49 MEMBER 4"/>
    <property type="match status" value="1"/>
</dbReference>
<evidence type="ECO:0000256" key="1">
    <source>
        <dbReference type="ARBA" id="ARBA00004141"/>
    </source>
</evidence>
<feature type="transmembrane region" description="Helical" evidence="5">
    <location>
        <begin position="414"/>
        <end position="437"/>
    </location>
</feature>
<keyword evidence="4 5" id="KW-0472">Membrane</keyword>
<organism evidence="6 7">
    <name type="scientific">Tigriopus californicus</name>
    <name type="common">Marine copepod</name>
    <dbReference type="NCBI Taxonomy" id="6832"/>
    <lineage>
        <taxon>Eukaryota</taxon>
        <taxon>Metazoa</taxon>
        <taxon>Ecdysozoa</taxon>
        <taxon>Arthropoda</taxon>
        <taxon>Crustacea</taxon>
        <taxon>Multicrustacea</taxon>
        <taxon>Hexanauplia</taxon>
        <taxon>Copepoda</taxon>
        <taxon>Harpacticoida</taxon>
        <taxon>Harpacticidae</taxon>
        <taxon>Tigriopus</taxon>
    </lineage>
</organism>
<feature type="transmembrane region" description="Helical" evidence="5">
    <location>
        <begin position="321"/>
        <end position="340"/>
    </location>
</feature>
<evidence type="ECO:0000313" key="7">
    <source>
        <dbReference type="Proteomes" id="UP000318571"/>
    </source>
</evidence>
<evidence type="ECO:0000256" key="4">
    <source>
        <dbReference type="ARBA" id="ARBA00023136"/>
    </source>
</evidence>
<feature type="transmembrane region" description="Helical" evidence="5">
    <location>
        <begin position="380"/>
        <end position="402"/>
    </location>
</feature>
<dbReference type="InterPro" id="IPR011701">
    <property type="entry name" value="MFS"/>
</dbReference>
<sequence>MGRRGSLTLSPPVIFAIDDDRIEVLSNPDNHSLKRFEDHQETFKVYHRRWYILLIYSVFCMHQCLIWNTFGPITFAMQFAYDWSDATLAMMPNWGCIMFIVALFPLTYLLEIKGIRPTLMLVTFFVVLGCCLRTFSQDDTIFLYMAHLCAVFNGISGATVMSTPPLVASLWFPESERIFATSVSQSFNILGNGISFLIGPLIVPFDESFDPANLTDVEVDGTINNTKDNIQYYMIGNAVVAGLLLILFLVYFPNKPKHPPCPSSSVIRTHFFKGIKDMCRNRQLWLCCLCYAISNGVQAAWQGVMALNFAPLGVSDSDIGQIGFISVFCQCAMASLVAYGQDYFRDHIKPSLIVLLTLATICFIWLALLCFEVIPFSMWQLYAATILAVSFNYSCVPLFFEYAVMMAHPVPEGLVGAFLTGALNVVALLFFLVFFIKDIGYDWMNYSLIVGLVISLPMVVITKKPLDFTKKDSRNPVHHDMIEAHM</sequence>
<feature type="transmembrane region" description="Helical" evidence="5">
    <location>
        <begin position="141"/>
        <end position="167"/>
    </location>
</feature>
<feature type="transmembrane region" description="Helical" evidence="5">
    <location>
        <begin position="283"/>
        <end position="301"/>
    </location>
</feature>
<dbReference type="InterPro" id="IPR036259">
    <property type="entry name" value="MFS_trans_sf"/>
</dbReference>
<feature type="transmembrane region" description="Helical" evidence="5">
    <location>
        <begin position="50"/>
        <end position="70"/>
    </location>
</feature>
<dbReference type="EMBL" id="VCGU01000002">
    <property type="protein sequence ID" value="TRY79386.1"/>
    <property type="molecule type" value="Genomic_DNA"/>
</dbReference>
<dbReference type="GO" id="GO:0016020">
    <property type="term" value="C:membrane"/>
    <property type="evidence" value="ECO:0007669"/>
    <property type="project" value="UniProtKB-SubCell"/>
</dbReference>
<feature type="transmembrane region" description="Helical" evidence="5">
    <location>
        <begin position="230"/>
        <end position="252"/>
    </location>
</feature>
<evidence type="ECO:0000256" key="2">
    <source>
        <dbReference type="ARBA" id="ARBA00022692"/>
    </source>
</evidence>
<dbReference type="AlphaFoldDB" id="A0A553PNY4"/>
<keyword evidence="2 5" id="KW-0812">Transmembrane</keyword>
<protein>
    <recommendedName>
        <fullName evidence="8">Major facilitator superfamily (MFS) profile domain-containing protein</fullName>
    </recommendedName>
</protein>
<dbReference type="InterPro" id="IPR049680">
    <property type="entry name" value="FLVCR1-2_SLC49-like"/>
</dbReference>
<dbReference type="GO" id="GO:0022857">
    <property type="term" value="F:transmembrane transporter activity"/>
    <property type="evidence" value="ECO:0007669"/>
    <property type="project" value="InterPro"/>
</dbReference>
<feature type="transmembrane region" description="Helical" evidence="5">
    <location>
        <begin position="187"/>
        <end position="205"/>
    </location>
</feature>
<feature type="transmembrane region" description="Helical" evidence="5">
    <location>
        <begin position="352"/>
        <end position="374"/>
    </location>
</feature>
<dbReference type="Proteomes" id="UP000318571">
    <property type="component" value="Chromosome 6"/>
</dbReference>
<feature type="transmembrane region" description="Helical" evidence="5">
    <location>
        <begin position="90"/>
        <end position="110"/>
    </location>
</feature>
<keyword evidence="7" id="KW-1185">Reference proteome</keyword>
<comment type="caution">
    <text evidence="6">The sequence shown here is derived from an EMBL/GenBank/DDBJ whole genome shotgun (WGS) entry which is preliminary data.</text>
</comment>
<evidence type="ECO:0000256" key="5">
    <source>
        <dbReference type="SAM" id="Phobius"/>
    </source>
</evidence>
<feature type="transmembrane region" description="Helical" evidence="5">
    <location>
        <begin position="443"/>
        <end position="461"/>
    </location>
</feature>
<reference evidence="6 7" key="1">
    <citation type="journal article" date="2018" name="Nat. Ecol. Evol.">
        <title>Genomic signatures of mitonuclear coevolution across populations of Tigriopus californicus.</title>
        <authorList>
            <person name="Barreto F.S."/>
            <person name="Watson E.T."/>
            <person name="Lima T.G."/>
            <person name="Willett C.S."/>
            <person name="Edmands S."/>
            <person name="Li W."/>
            <person name="Burton R.S."/>
        </authorList>
    </citation>
    <scope>NUCLEOTIDE SEQUENCE [LARGE SCALE GENOMIC DNA]</scope>
    <source>
        <strain evidence="6 7">San Diego</strain>
    </source>
</reference>
<keyword evidence="3 5" id="KW-1133">Transmembrane helix</keyword>
<dbReference type="OrthoDB" id="8190074at2759"/>
<evidence type="ECO:0000256" key="3">
    <source>
        <dbReference type="ARBA" id="ARBA00022989"/>
    </source>
</evidence>
<gene>
    <name evidence="6" type="ORF">TCAL_16068</name>
</gene>
<dbReference type="Gene3D" id="1.20.1250.20">
    <property type="entry name" value="MFS general substrate transporter like domains"/>
    <property type="match status" value="1"/>
</dbReference>
<evidence type="ECO:0008006" key="8">
    <source>
        <dbReference type="Google" id="ProtNLM"/>
    </source>
</evidence>
<name>A0A553PNY4_TIGCA</name>
<proteinExistence type="predicted"/>
<dbReference type="PANTHER" id="PTHR10924">
    <property type="entry name" value="MAJOR FACILITATOR SUPERFAMILY PROTEIN-RELATED"/>
    <property type="match status" value="1"/>
</dbReference>
<accession>A0A553PNY4</accession>
<dbReference type="Pfam" id="PF07690">
    <property type="entry name" value="MFS_1"/>
    <property type="match status" value="1"/>
</dbReference>
<dbReference type="OMA" id="NGFAWLM"/>
<feature type="transmembrane region" description="Helical" evidence="5">
    <location>
        <begin position="117"/>
        <end position="135"/>
    </location>
</feature>
<comment type="subcellular location">
    <subcellularLocation>
        <location evidence="1">Membrane</location>
        <topology evidence="1">Multi-pass membrane protein</topology>
    </subcellularLocation>
</comment>
<dbReference type="SUPFAM" id="SSF103473">
    <property type="entry name" value="MFS general substrate transporter"/>
    <property type="match status" value="1"/>
</dbReference>
<evidence type="ECO:0000313" key="6">
    <source>
        <dbReference type="EMBL" id="TRY79386.1"/>
    </source>
</evidence>